<name>A0A5N5GSB5_9ROSA</name>
<protein>
    <submittedName>
        <fullName evidence="10">Golgin candidate 1</fullName>
    </submittedName>
</protein>
<reference evidence="11" key="2">
    <citation type="submission" date="2019-10" db="EMBL/GenBank/DDBJ databases">
        <title>A de novo genome assembly of a pear dwarfing rootstock.</title>
        <authorList>
            <person name="Wang F."/>
            <person name="Wang J."/>
            <person name="Li S."/>
            <person name="Zhang Y."/>
            <person name="Fang M."/>
            <person name="Ma L."/>
            <person name="Zhao Y."/>
            <person name="Jiang S."/>
        </authorList>
    </citation>
    <scope>NUCLEOTIDE SEQUENCE [LARGE SCALE GENOMIC DNA]</scope>
</reference>
<feature type="compositionally biased region" description="Polar residues" evidence="8">
    <location>
        <begin position="27"/>
        <end position="43"/>
    </location>
</feature>
<feature type="coiled-coil region" evidence="7">
    <location>
        <begin position="519"/>
        <end position="553"/>
    </location>
</feature>
<evidence type="ECO:0000256" key="2">
    <source>
        <dbReference type="ARBA" id="ARBA00022692"/>
    </source>
</evidence>
<dbReference type="PANTHER" id="PTHR13815:SF7">
    <property type="entry name" value="GOLGIN SUBFAMILY A MEMBER 5"/>
    <property type="match status" value="1"/>
</dbReference>
<feature type="coiled-coil region" evidence="7">
    <location>
        <begin position="446"/>
        <end position="494"/>
    </location>
</feature>
<keyword evidence="6 9" id="KW-0472">Membrane</keyword>
<keyword evidence="3 9" id="KW-1133">Transmembrane helix</keyword>
<comment type="subcellular location">
    <subcellularLocation>
        <location evidence="1">Golgi apparatus membrane</location>
        <topology evidence="1">Single-pass membrane protein</topology>
    </subcellularLocation>
</comment>
<sequence>MAAWLKAAEGLFEVVDRRAKLVVSELDVQSPSQSPASNGQESQANKRKMSKTKAQKRQSMNESQKISDSAREQISTLASQADVTPEIDSDVHLNENDGTPSADPTSQTINDQQQNLDKDTTVSIPLTETRAFEVDESNVEQAEASTTIADREAITSTSNDKIVNEIASDGHEERPLPSSAKEVEFVDENHQVGSVDAGQDNKSRAPDFHPEIDQGRSESTTDSISNSETQSKVTDGNEELVVEKTKQLEHKSGSSPVKVQEQDQIEEAQGLLKTAVSTGQSKEARLARVCAGLSSRLQEYKSENAQLEELLVSERELSKSYEARIKQLQKDLSTSQSEVTRIESNMVEALAAKNSEIEALASSMDGIKKQAALSEGNLASLQANMESMMRNRELTETRMMQALREELSSVERRADEERSAHNATKMAAMEREVELEHRALDASTALARIQRIADERTAKASELEQKLALLEVECANLNQELQDMEAKVQRGQKKSPEEANQAIQVQAWQEEVDRAHQGQRDAEGKLASLEAEVQKMRVEMASMKRDAEHYSRQEHVELEKRYRELTDLLYYKQTQLETMASEKAAAEFHLEKEMKRIQEAQVEAERSRVSRRASASWEEDTEMKALEPLPLHHRHMAGASIQLQKAAKLLDSGAVRATRFLWQYPTARLILLFYLVFVHLFLMYLLHRLQAQAEKFSAREVAESMGLGNTNLP</sequence>
<keyword evidence="4" id="KW-0333">Golgi apparatus</keyword>
<reference evidence="10 11" key="1">
    <citation type="submission" date="2019-09" db="EMBL/GenBank/DDBJ databases">
        <authorList>
            <person name="Ou C."/>
        </authorList>
    </citation>
    <scope>NUCLEOTIDE SEQUENCE [LARGE SCALE GENOMIC DNA]</scope>
    <source>
        <strain evidence="10">S2</strain>
        <tissue evidence="10">Leaf</tissue>
    </source>
</reference>
<dbReference type="AlphaFoldDB" id="A0A5N5GSB5"/>
<dbReference type="InterPro" id="IPR019177">
    <property type="entry name" value="Golgin_subfamily_A_member_5"/>
</dbReference>
<evidence type="ECO:0000256" key="5">
    <source>
        <dbReference type="ARBA" id="ARBA00023054"/>
    </source>
</evidence>
<evidence type="ECO:0000313" key="11">
    <source>
        <dbReference type="Proteomes" id="UP000327157"/>
    </source>
</evidence>
<feature type="coiled-coil region" evidence="7">
    <location>
        <begin position="378"/>
        <end position="420"/>
    </location>
</feature>
<evidence type="ECO:0000256" key="1">
    <source>
        <dbReference type="ARBA" id="ARBA00004194"/>
    </source>
</evidence>
<reference evidence="10 11" key="3">
    <citation type="submission" date="2019-11" db="EMBL/GenBank/DDBJ databases">
        <title>A de novo genome assembly of a pear dwarfing rootstock.</title>
        <authorList>
            <person name="Wang F."/>
            <person name="Wang J."/>
            <person name="Li S."/>
            <person name="Zhang Y."/>
            <person name="Fang M."/>
            <person name="Ma L."/>
            <person name="Zhao Y."/>
            <person name="Jiang S."/>
        </authorList>
    </citation>
    <scope>NUCLEOTIDE SEQUENCE [LARGE SCALE GENOMIC DNA]</scope>
    <source>
        <strain evidence="10">S2</strain>
        <tissue evidence="10">Leaf</tissue>
    </source>
</reference>
<keyword evidence="2 9" id="KW-0812">Transmembrane</keyword>
<gene>
    <name evidence="10" type="ORF">D8674_014338</name>
</gene>
<dbReference type="Proteomes" id="UP000327157">
    <property type="component" value="Chromosome 15"/>
</dbReference>
<evidence type="ECO:0000256" key="9">
    <source>
        <dbReference type="SAM" id="Phobius"/>
    </source>
</evidence>
<dbReference type="Pfam" id="PF09787">
    <property type="entry name" value="Golgin_A5"/>
    <property type="match status" value="1"/>
</dbReference>
<feature type="compositionally biased region" description="Basic residues" evidence="8">
    <location>
        <begin position="45"/>
        <end position="56"/>
    </location>
</feature>
<dbReference type="EMBL" id="SMOL01000401">
    <property type="protein sequence ID" value="KAB2618469.1"/>
    <property type="molecule type" value="Genomic_DNA"/>
</dbReference>
<keyword evidence="5 7" id="KW-0175">Coiled coil</keyword>
<dbReference type="PANTHER" id="PTHR13815">
    <property type="entry name" value="GOLGIN-84"/>
    <property type="match status" value="1"/>
</dbReference>
<feature type="coiled-coil region" evidence="7">
    <location>
        <begin position="290"/>
        <end position="345"/>
    </location>
</feature>
<evidence type="ECO:0000256" key="4">
    <source>
        <dbReference type="ARBA" id="ARBA00023034"/>
    </source>
</evidence>
<dbReference type="GO" id="GO:0031985">
    <property type="term" value="C:Golgi cisterna"/>
    <property type="evidence" value="ECO:0007669"/>
    <property type="project" value="TreeGrafter"/>
</dbReference>
<dbReference type="GO" id="GO:0007030">
    <property type="term" value="P:Golgi organization"/>
    <property type="evidence" value="ECO:0007669"/>
    <property type="project" value="InterPro"/>
</dbReference>
<keyword evidence="11" id="KW-1185">Reference proteome</keyword>
<evidence type="ECO:0000256" key="7">
    <source>
        <dbReference type="SAM" id="Coils"/>
    </source>
</evidence>
<evidence type="ECO:0000256" key="8">
    <source>
        <dbReference type="SAM" id="MobiDB-lite"/>
    </source>
</evidence>
<comment type="caution">
    <text evidence="10">The sequence shown here is derived from an EMBL/GenBank/DDBJ whole genome shotgun (WGS) entry which is preliminary data.</text>
</comment>
<feature type="transmembrane region" description="Helical" evidence="9">
    <location>
        <begin position="669"/>
        <end position="686"/>
    </location>
</feature>
<dbReference type="GO" id="GO:0000139">
    <property type="term" value="C:Golgi membrane"/>
    <property type="evidence" value="ECO:0007669"/>
    <property type="project" value="UniProtKB-SubCell"/>
</dbReference>
<proteinExistence type="predicted"/>
<organism evidence="10 11">
    <name type="scientific">Pyrus ussuriensis x Pyrus communis</name>
    <dbReference type="NCBI Taxonomy" id="2448454"/>
    <lineage>
        <taxon>Eukaryota</taxon>
        <taxon>Viridiplantae</taxon>
        <taxon>Streptophyta</taxon>
        <taxon>Embryophyta</taxon>
        <taxon>Tracheophyta</taxon>
        <taxon>Spermatophyta</taxon>
        <taxon>Magnoliopsida</taxon>
        <taxon>eudicotyledons</taxon>
        <taxon>Gunneridae</taxon>
        <taxon>Pentapetalae</taxon>
        <taxon>rosids</taxon>
        <taxon>fabids</taxon>
        <taxon>Rosales</taxon>
        <taxon>Rosaceae</taxon>
        <taxon>Amygdaloideae</taxon>
        <taxon>Maleae</taxon>
        <taxon>Pyrus</taxon>
    </lineage>
</organism>
<feature type="compositionally biased region" description="Basic and acidic residues" evidence="8">
    <location>
        <begin position="168"/>
        <end position="190"/>
    </location>
</feature>
<accession>A0A5N5GSB5</accession>
<dbReference type="GO" id="GO:0000301">
    <property type="term" value="P:retrograde transport, vesicle recycling within Golgi"/>
    <property type="evidence" value="ECO:0007669"/>
    <property type="project" value="TreeGrafter"/>
</dbReference>
<feature type="compositionally biased region" description="Polar residues" evidence="8">
    <location>
        <begin position="57"/>
        <end position="82"/>
    </location>
</feature>
<evidence type="ECO:0000256" key="6">
    <source>
        <dbReference type="ARBA" id="ARBA00023136"/>
    </source>
</evidence>
<evidence type="ECO:0000256" key="3">
    <source>
        <dbReference type="ARBA" id="ARBA00022989"/>
    </source>
</evidence>
<feature type="region of interest" description="Disordered" evidence="8">
    <location>
        <begin position="25"/>
        <end position="114"/>
    </location>
</feature>
<feature type="compositionally biased region" description="Basic and acidic residues" evidence="8">
    <location>
        <begin position="199"/>
        <end position="216"/>
    </location>
</feature>
<dbReference type="OrthoDB" id="248903at2759"/>
<feature type="compositionally biased region" description="Polar residues" evidence="8">
    <location>
        <begin position="217"/>
        <end position="234"/>
    </location>
</feature>
<feature type="compositionally biased region" description="Polar residues" evidence="8">
    <location>
        <begin position="96"/>
        <end position="114"/>
    </location>
</feature>
<evidence type="ECO:0000313" key="10">
    <source>
        <dbReference type="EMBL" id="KAB2618469.1"/>
    </source>
</evidence>
<feature type="region of interest" description="Disordered" evidence="8">
    <location>
        <begin position="159"/>
        <end position="240"/>
    </location>
</feature>